<feature type="transmembrane region" description="Helical" evidence="13">
    <location>
        <begin position="102"/>
        <end position="124"/>
    </location>
</feature>
<keyword evidence="6 13" id="KW-1133">Transmembrane helix</keyword>
<dbReference type="SUPFAM" id="SSF81321">
    <property type="entry name" value="Family A G protein-coupled receptor-like"/>
    <property type="match status" value="1"/>
</dbReference>
<keyword evidence="3" id="KW-0716">Sensory transduction</keyword>
<dbReference type="Gene3D" id="1.20.1070.10">
    <property type="entry name" value="Rhodopsin 7-helix transmembrane proteins"/>
    <property type="match status" value="1"/>
</dbReference>
<evidence type="ECO:0000256" key="12">
    <source>
        <dbReference type="ARBA" id="ARBA00023224"/>
    </source>
</evidence>
<keyword evidence="5" id="KW-0552">Olfaction</keyword>
<name>A0A8C5M9Y9_9ANUR</name>
<dbReference type="OrthoDB" id="5984709at2759"/>
<dbReference type="PRINTS" id="PR00245">
    <property type="entry name" value="OLFACTORYR"/>
</dbReference>
<keyword evidence="11" id="KW-0325">Glycoprotein</keyword>
<evidence type="ECO:0000256" key="5">
    <source>
        <dbReference type="ARBA" id="ARBA00022725"/>
    </source>
</evidence>
<feature type="transmembrane region" description="Helical" evidence="13">
    <location>
        <begin position="204"/>
        <end position="229"/>
    </location>
</feature>
<dbReference type="PANTHER" id="PTHR24242:SF412">
    <property type="entry name" value="OLFACTORY RECEPTOR 10A7-LIKE"/>
    <property type="match status" value="1"/>
</dbReference>
<evidence type="ECO:0000256" key="10">
    <source>
        <dbReference type="ARBA" id="ARBA00023170"/>
    </source>
</evidence>
<dbReference type="GO" id="GO:0004984">
    <property type="term" value="F:olfactory receptor activity"/>
    <property type="evidence" value="ECO:0007669"/>
    <property type="project" value="InterPro"/>
</dbReference>
<evidence type="ECO:0000256" key="4">
    <source>
        <dbReference type="ARBA" id="ARBA00022692"/>
    </source>
</evidence>
<keyword evidence="7" id="KW-0297">G-protein coupled receptor</keyword>
<keyword evidence="8 13" id="KW-0472">Membrane</keyword>
<evidence type="ECO:0000313" key="15">
    <source>
        <dbReference type="Ensembl" id="ENSLLEP00000008938.1"/>
    </source>
</evidence>
<dbReference type="Proteomes" id="UP000694569">
    <property type="component" value="Unplaced"/>
</dbReference>
<feature type="transmembrane region" description="Helical" evidence="13">
    <location>
        <begin position="28"/>
        <end position="54"/>
    </location>
</feature>
<dbReference type="GO" id="GO:0005886">
    <property type="term" value="C:plasma membrane"/>
    <property type="evidence" value="ECO:0007669"/>
    <property type="project" value="UniProtKB-SubCell"/>
</dbReference>
<organism evidence="15 16">
    <name type="scientific">Leptobrachium leishanense</name>
    <name type="common">Leishan spiny toad</name>
    <dbReference type="NCBI Taxonomy" id="445787"/>
    <lineage>
        <taxon>Eukaryota</taxon>
        <taxon>Metazoa</taxon>
        <taxon>Chordata</taxon>
        <taxon>Craniata</taxon>
        <taxon>Vertebrata</taxon>
        <taxon>Euteleostomi</taxon>
        <taxon>Amphibia</taxon>
        <taxon>Batrachia</taxon>
        <taxon>Anura</taxon>
        <taxon>Pelobatoidea</taxon>
        <taxon>Megophryidae</taxon>
        <taxon>Leptobrachium</taxon>
    </lineage>
</organism>
<accession>A0A8C5M9Y9</accession>
<feature type="transmembrane region" description="Helical" evidence="13">
    <location>
        <begin position="144"/>
        <end position="167"/>
    </location>
</feature>
<sequence>MKTMCEGNQTQVTAFVLLGFRSLPNLKLLLFTLFLLVYVALLAGNLLIVVLVTINDHLKNIPMFYFLKHLSSADVLLTTSIVPLMLSIIIMDGMVVSVVGCIIQFSFFGVSGFVQGYLLAVMSLDRYLAIRCPLRYTVIMSPRLCFQLVSGCWFIVFTITSSEVAIIGQLEFCDQNDIDHFFCDLLPLAELATSDTSMLLSMDFSVAVIGLCIPFNFIISTYLLIFFMITRIRSVSGRRKFFSTCSSHLTSVCTYYVTLTIVYMAPSGENSATENKFRSLLYIVGIPLVNPIIYSLRNQEIKAALNKVLHYLC</sequence>
<evidence type="ECO:0000256" key="1">
    <source>
        <dbReference type="ARBA" id="ARBA00004651"/>
    </source>
</evidence>
<reference evidence="15" key="2">
    <citation type="submission" date="2025-09" db="UniProtKB">
        <authorList>
            <consortium name="Ensembl"/>
        </authorList>
    </citation>
    <scope>IDENTIFICATION</scope>
</reference>
<evidence type="ECO:0000256" key="6">
    <source>
        <dbReference type="ARBA" id="ARBA00022989"/>
    </source>
</evidence>
<dbReference type="InterPro" id="IPR000725">
    <property type="entry name" value="Olfact_rcpt"/>
</dbReference>
<evidence type="ECO:0000256" key="2">
    <source>
        <dbReference type="ARBA" id="ARBA00022475"/>
    </source>
</evidence>
<keyword evidence="4 13" id="KW-0812">Transmembrane</keyword>
<keyword evidence="9" id="KW-1015">Disulfide bond</keyword>
<dbReference type="PROSITE" id="PS50262">
    <property type="entry name" value="G_PROTEIN_RECEP_F1_2"/>
    <property type="match status" value="1"/>
</dbReference>
<keyword evidence="16" id="KW-1185">Reference proteome</keyword>
<feature type="transmembrane region" description="Helical" evidence="13">
    <location>
        <begin position="277"/>
        <end position="296"/>
    </location>
</feature>
<evidence type="ECO:0000313" key="16">
    <source>
        <dbReference type="Proteomes" id="UP000694569"/>
    </source>
</evidence>
<protein>
    <recommendedName>
        <fullName evidence="14">G-protein coupled receptors family 1 profile domain-containing protein</fullName>
    </recommendedName>
</protein>
<comment type="subcellular location">
    <subcellularLocation>
        <location evidence="1">Cell membrane</location>
        <topology evidence="1">Multi-pass membrane protein</topology>
    </subcellularLocation>
</comment>
<feature type="transmembrane region" description="Helical" evidence="13">
    <location>
        <begin position="241"/>
        <end position="265"/>
    </location>
</feature>
<dbReference type="FunFam" id="1.20.1070.10:FF:000010">
    <property type="entry name" value="Olfactory receptor"/>
    <property type="match status" value="1"/>
</dbReference>
<feature type="domain" description="G-protein coupled receptors family 1 profile" evidence="14">
    <location>
        <begin position="44"/>
        <end position="294"/>
    </location>
</feature>
<keyword evidence="12" id="KW-0807">Transducer</keyword>
<dbReference type="GeneTree" id="ENSGT01150000286948"/>
<reference evidence="15" key="1">
    <citation type="submission" date="2025-08" db="UniProtKB">
        <authorList>
            <consortium name="Ensembl"/>
        </authorList>
    </citation>
    <scope>IDENTIFICATION</scope>
</reference>
<proteinExistence type="predicted"/>
<keyword evidence="2" id="KW-1003">Cell membrane</keyword>
<dbReference type="Ensembl" id="ENSLLET00000009287.1">
    <property type="protein sequence ID" value="ENSLLEP00000008938.1"/>
    <property type="gene ID" value="ENSLLEG00000005709.1"/>
</dbReference>
<dbReference type="InterPro" id="IPR000276">
    <property type="entry name" value="GPCR_Rhodpsn"/>
</dbReference>
<evidence type="ECO:0000256" key="8">
    <source>
        <dbReference type="ARBA" id="ARBA00023136"/>
    </source>
</evidence>
<dbReference type="InterPro" id="IPR050939">
    <property type="entry name" value="Olfactory_GPCR1"/>
</dbReference>
<evidence type="ECO:0000259" key="14">
    <source>
        <dbReference type="PROSITE" id="PS50262"/>
    </source>
</evidence>
<feature type="transmembrane region" description="Helical" evidence="13">
    <location>
        <begin position="75"/>
        <end position="96"/>
    </location>
</feature>
<keyword evidence="10" id="KW-0675">Receptor</keyword>
<dbReference type="PRINTS" id="PR00237">
    <property type="entry name" value="GPCRRHODOPSN"/>
</dbReference>
<dbReference type="Pfam" id="PF13853">
    <property type="entry name" value="7tm_4"/>
    <property type="match status" value="1"/>
</dbReference>
<dbReference type="PANTHER" id="PTHR24242">
    <property type="entry name" value="G-PROTEIN COUPLED RECEPTOR"/>
    <property type="match status" value="1"/>
</dbReference>
<evidence type="ECO:0000256" key="7">
    <source>
        <dbReference type="ARBA" id="ARBA00023040"/>
    </source>
</evidence>
<evidence type="ECO:0000256" key="11">
    <source>
        <dbReference type="ARBA" id="ARBA00023180"/>
    </source>
</evidence>
<evidence type="ECO:0000256" key="9">
    <source>
        <dbReference type="ARBA" id="ARBA00023157"/>
    </source>
</evidence>
<dbReference type="GO" id="GO:0004930">
    <property type="term" value="F:G protein-coupled receptor activity"/>
    <property type="evidence" value="ECO:0007669"/>
    <property type="project" value="UniProtKB-KW"/>
</dbReference>
<evidence type="ECO:0000256" key="3">
    <source>
        <dbReference type="ARBA" id="ARBA00022606"/>
    </source>
</evidence>
<evidence type="ECO:0000256" key="13">
    <source>
        <dbReference type="SAM" id="Phobius"/>
    </source>
</evidence>
<dbReference type="AlphaFoldDB" id="A0A8C5M9Y9"/>
<dbReference type="InterPro" id="IPR017452">
    <property type="entry name" value="GPCR_Rhodpsn_7TM"/>
</dbReference>